<comment type="subcellular location">
    <subcellularLocation>
        <location evidence="1">Nucleus</location>
    </subcellularLocation>
</comment>
<dbReference type="PROSITE" id="PS50086">
    <property type="entry name" value="TBC_RABGAP"/>
    <property type="match status" value="1"/>
</dbReference>
<dbReference type="GO" id="GO:0031267">
    <property type="term" value="F:small GTPase binding"/>
    <property type="evidence" value="ECO:0007669"/>
    <property type="project" value="UniProtKB-ARBA"/>
</dbReference>
<evidence type="ECO:0000313" key="20">
    <source>
        <dbReference type="EMBL" id="KAK3557420.1"/>
    </source>
</evidence>
<protein>
    <recommendedName>
        <fullName evidence="3">ribonuclease H</fullName>
        <ecNumber evidence="3">3.1.26.4</ecNumber>
    </recommendedName>
</protein>
<dbReference type="SUPFAM" id="SSF56219">
    <property type="entry name" value="DNase I-like"/>
    <property type="match status" value="1"/>
</dbReference>
<accession>A0AAE0VG98</accession>
<feature type="compositionally biased region" description="Basic and acidic residues" evidence="16">
    <location>
        <begin position="1530"/>
        <end position="1541"/>
    </location>
</feature>
<dbReference type="FunFam" id="1.10.10.750:FF:000002">
    <property type="entry name" value="Ecotropic viral integration site 5"/>
    <property type="match status" value="1"/>
</dbReference>
<dbReference type="FunFam" id="3.30.160.60:FF:000208">
    <property type="entry name" value="zinc finger protein Gfi-1b"/>
    <property type="match status" value="1"/>
</dbReference>
<dbReference type="SMART" id="SM00355">
    <property type="entry name" value="ZnF_C2H2"/>
    <property type="match status" value="6"/>
</dbReference>
<dbReference type="InterPro" id="IPR000477">
    <property type="entry name" value="RT_dom"/>
</dbReference>
<evidence type="ECO:0000256" key="13">
    <source>
        <dbReference type="ARBA" id="ARBA00023242"/>
    </source>
</evidence>
<dbReference type="SUPFAM" id="SSF57667">
    <property type="entry name" value="beta-beta-alpha zinc fingers"/>
    <property type="match status" value="3"/>
</dbReference>
<dbReference type="InterPro" id="IPR050302">
    <property type="entry name" value="Rab_GAP_TBC_domain"/>
</dbReference>
<feature type="domain" description="C2H2-type" evidence="18">
    <location>
        <begin position="1847"/>
        <end position="1874"/>
    </location>
</feature>
<dbReference type="GO" id="GO:0005096">
    <property type="term" value="F:GTPase activator activity"/>
    <property type="evidence" value="ECO:0007669"/>
    <property type="project" value="UniProtKB-ARBA"/>
</dbReference>
<feature type="domain" description="Reverse transcriptase" evidence="19">
    <location>
        <begin position="379"/>
        <end position="656"/>
    </location>
</feature>
<dbReference type="Gene3D" id="1.10.10.750">
    <property type="entry name" value="Ypt/Rab-GAP domain of gyp1p, domain 1"/>
    <property type="match status" value="1"/>
</dbReference>
<evidence type="ECO:0000256" key="15">
    <source>
        <dbReference type="SAM" id="Coils"/>
    </source>
</evidence>
<keyword evidence="7 14" id="KW-0863">Zinc-finger</keyword>
<dbReference type="GO" id="GO:0005634">
    <property type="term" value="C:nucleus"/>
    <property type="evidence" value="ECO:0007669"/>
    <property type="project" value="UniProtKB-SubCell"/>
</dbReference>
<evidence type="ECO:0000256" key="11">
    <source>
        <dbReference type="ARBA" id="ARBA00023125"/>
    </source>
</evidence>
<keyword evidence="11" id="KW-0238">DNA-binding</keyword>
<dbReference type="Gene3D" id="3.30.160.60">
    <property type="entry name" value="Classic Zinc Finger"/>
    <property type="match status" value="6"/>
</dbReference>
<dbReference type="PANTHER" id="PTHR47219:SF11">
    <property type="entry name" value="EVI5-LIKE PROTEIN ISOFORM X1"/>
    <property type="match status" value="1"/>
</dbReference>
<evidence type="ECO:0000256" key="7">
    <source>
        <dbReference type="ARBA" id="ARBA00022771"/>
    </source>
</evidence>
<feature type="domain" description="C2H2-type" evidence="18">
    <location>
        <begin position="1819"/>
        <end position="1846"/>
    </location>
</feature>
<dbReference type="PROSITE" id="PS00028">
    <property type="entry name" value="ZINC_FINGER_C2H2_1"/>
    <property type="match status" value="6"/>
</dbReference>
<dbReference type="InterPro" id="IPR000195">
    <property type="entry name" value="Rab-GAP-TBC_dom"/>
</dbReference>
<dbReference type="Gene3D" id="3.30.70.270">
    <property type="match status" value="1"/>
</dbReference>
<keyword evidence="12" id="KW-0804">Transcription</keyword>
<dbReference type="Gene3D" id="3.60.10.10">
    <property type="entry name" value="Endonuclease/exonuclease/phosphatase"/>
    <property type="match status" value="1"/>
</dbReference>
<dbReference type="FunFam" id="3.30.160.60:FF:000245">
    <property type="entry name" value="zinc finger protein Gfi-1"/>
    <property type="match status" value="1"/>
</dbReference>
<keyword evidence="4" id="KW-0597">Phosphoprotein</keyword>
<feature type="domain" description="C2H2-type" evidence="18">
    <location>
        <begin position="1762"/>
        <end position="1790"/>
    </location>
</feature>
<dbReference type="FunFam" id="3.30.160.60:FF:000148">
    <property type="entry name" value="zinc finger protein Gfi-1"/>
    <property type="match status" value="1"/>
</dbReference>
<feature type="region of interest" description="Disordered" evidence="16">
    <location>
        <begin position="1632"/>
        <end position="1653"/>
    </location>
</feature>
<evidence type="ECO:0000259" key="19">
    <source>
        <dbReference type="PROSITE" id="PS50878"/>
    </source>
</evidence>
<comment type="caution">
    <text evidence="20">The sequence shown here is derived from an EMBL/GenBank/DDBJ whole genome shotgun (WGS) entry which is preliminary data.</text>
</comment>
<evidence type="ECO:0000256" key="16">
    <source>
        <dbReference type="SAM" id="MobiDB-lite"/>
    </source>
</evidence>
<feature type="compositionally biased region" description="Basic residues" evidence="16">
    <location>
        <begin position="1542"/>
        <end position="1561"/>
    </location>
</feature>
<evidence type="ECO:0000259" key="18">
    <source>
        <dbReference type="PROSITE" id="PS50157"/>
    </source>
</evidence>
<reference evidence="20" key="1">
    <citation type="submission" date="2023-06" db="EMBL/GenBank/DDBJ databases">
        <title>Male Hemibagrus guttatus genome.</title>
        <authorList>
            <person name="Bian C."/>
        </authorList>
    </citation>
    <scope>NUCLEOTIDE SEQUENCE</scope>
    <source>
        <strain evidence="20">Male_cb2023</strain>
        <tissue evidence="20">Muscle</tissue>
    </source>
</reference>
<keyword evidence="5" id="KW-0479">Metal-binding</keyword>
<dbReference type="SUPFAM" id="SSF56672">
    <property type="entry name" value="DNA/RNA polymerases"/>
    <property type="match status" value="1"/>
</dbReference>
<dbReference type="PANTHER" id="PTHR47219">
    <property type="entry name" value="RAB GTPASE-ACTIVATING PROTEIN 1-LIKE"/>
    <property type="match status" value="1"/>
</dbReference>
<dbReference type="PROSITE" id="PS50878">
    <property type="entry name" value="RT_POL"/>
    <property type="match status" value="1"/>
</dbReference>
<dbReference type="Proteomes" id="UP001274896">
    <property type="component" value="Unassembled WGS sequence"/>
</dbReference>
<dbReference type="Gene3D" id="1.10.472.80">
    <property type="entry name" value="Ypt/Rab-GAP domain of gyp1p, domain 3"/>
    <property type="match status" value="1"/>
</dbReference>
<name>A0AAE0VG98_9TELE</name>
<gene>
    <name evidence="20" type="ORF">QTP70_026646</name>
</gene>
<evidence type="ECO:0000256" key="4">
    <source>
        <dbReference type="ARBA" id="ARBA00022553"/>
    </source>
</evidence>
<feature type="compositionally biased region" description="Low complexity" evidence="16">
    <location>
        <begin position="46"/>
        <end position="65"/>
    </location>
</feature>
<evidence type="ECO:0000256" key="9">
    <source>
        <dbReference type="ARBA" id="ARBA00023015"/>
    </source>
</evidence>
<dbReference type="EC" id="3.1.26.4" evidence="3"/>
<comment type="similarity">
    <text evidence="2">Belongs to the beta type-B retroviral polymerase family. HERV class-II K(HML-2) pol subfamily.</text>
</comment>
<evidence type="ECO:0000256" key="2">
    <source>
        <dbReference type="ARBA" id="ARBA00010879"/>
    </source>
</evidence>
<feature type="domain" description="C2H2-type" evidence="18">
    <location>
        <begin position="1903"/>
        <end position="1929"/>
    </location>
</feature>
<feature type="domain" description="C2H2-type" evidence="18">
    <location>
        <begin position="1791"/>
        <end position="1818"/>
    </location>
</feature>
<evidence type="ECO:0000256" key="8">
    <source>
        <dbReference type="ARBA" id="ARBA00022833"/>
    </source>
</evidence>
<evidence type="ECO:0000256" key="5">
    <source>
        <dbReference type="ARBA" id="ARBA00022723"/>
    </source>
</evidence>
<keyword evidence="21" id="KW-1185">Reference proteome</keyword>
<keyword evidence="10 15" id="KW-0175">Coiled coil</keyword>
<keyword evidence="9" id="KW-0805">Transcription regulation</keyword>
<feature type="domain" description="C2H2-type" evidence="18">
    <location>
        <begin position="1875"/>
        <end position="1902"/>
    </location>
</feature>
<dbReference type="GO" id="GO:0008270">
    <property type="term" value="F:zinc ion binding"/>
    <property type="evidence" value="ECO:0007669"/>
    <property type="project" value="UniProtKB-KW"/>
</dbReference>
<dbReference type="EMBL" id="JAUCMX010000001">
    <property type="protein sequence ID" value="KAK3557420.1"/>
    <property type="molecule type" value="Genomic_DNA"/>
</dbReference>
<evidence type="ECO:0000256" key="6">
    <source>
        <dbReference type="ARBA" id="ARBA00022737"/>
    </source>
</evidence>
<dbReference type="Gene3D" id="1.10.8.270">
    <property type="entry name" value="putative rabgap domain of human tbc1 domain family member 14 like domains"/>
    <property type="match status" value="1"/>
</dbReference>
<dbReference type="FunFam" id="3.30.160.60:FF:000489">
    <property type="entry name" value="Zinc finger protein Gfi-1"/>
    <property type="match status" value="1"/>
</dbReference>
<keyword evidence="8" id="KW-0862">Zinc</keyword>
<dbReference type="FunFam" id="3.30.160.60:FF:000827">
    <property type="entry name" value="Zinc finger protein Gfi-1"/>
    <property type="match status" value="1"/>
</dbReference>
<dbReference type="SUPFAM" id="SSF47923">
    <property type="entry name" value="Ypt/Rab-GAP domain of gyp1p"/>
    <property type="match status" value="2"/>
</dbReference>
<dbReference type="PROSITE" id="PS50157">
    <property type="entry name" value="ZINC_FINGER_C2H2_2"/>
    <property type="match status" value="6"/>
</dbReference>
<evidence type="ECO:0000256" key="12">
    <source>
        <dbReference type="ARBA" id="ARBA00023163"/>
    </source>
</evidence>
<feature type="coiled-coil region" evidence="15">
    <location>
        <begin position="1195"/>
        <end position="1229"/>
    </location>
</feature>
<dbReference type="InterPro" id="IPR035969">
    <property type="entry name" value="Rab-GAP_TBC_sf"/>
</dbReference>
<evidence type="ECO:0000259" key="17">
    <source>
        <dbReference type="PROSITE" id="PS50086"/>
    </source>
</evidence>
<dbReference type="FunFam" id="3.30.160.60:FF:000432">
    <property type="entry name" value="zinc finger protein Gfi-1b isoform X1"/>
    <property type="match status" value="1"/>
</dbReference>
<dbReference type="SMART" id="SM00164">
    <property type="entry name" value="TBC"/>
    <property type="match status" value="1"/>
</dbReference>
<dbReference type="GO" id="GO:0003677">
    <property type="term" value="F:DNA binding"/>
    <property type="evidence" value="ECO:0007669"/>
    <property type="project" value="UniProtKB-KW"/>
</dbReference>
<organism evidence="20 21">
    <name type="scientific">Hemibagrus guttatus</name>
    <dbReference type="NCBI Taxonomy" id="175788"/>
    <lineage>
        <taxon>Eukaryota</taxon>
        <taxon>Metazoa</taxon>
        <taxon>Chordata</taxon>
        <taxon>Craniata</taxon>
        <taxon>Vertebrata</taxon>
        <taxon>Euteleostomi</taxon>
        <taxon>Actinopterygii</taxon>
        <taxon>Neopterygii</taxon>
        <taxon>Teleostei</taxon>
        <taxon>Ostariophysi</taxon>
        <taxon>Siluriformes</taxon>
        <taxon>Bagridae</taxon>
        <taxon>Hemibagrus</taxon>
    </lineage>
</organism>
<dbReference type="Pfam" id="PF00566">
    <property type="entry name" value="RabGAP-TBC"/>
    <property type="match status" value="1"/>
</dbReference>
<dbReference type="InterPro" id="IPR036691">
    <property type="entry name" value="Endo/exonu/phosph_ase_sf"/>
</dbReference>
<proteinExistence type="inferred from homology"/>
<dbReference type="FunFam" id="1.10.8.270:FF:000003">
    <property type="entry name" value="Ecotropic viral integration site 5"/>
    <property type="match status" value="1"/>
</dbReference>
<evidence type="ECO:0000313" key="21">
    <source>
        <dbReference type="Proteomes" id="UP001274896"/>
    </source>
</evidence>
<evidence type="ECO:0000256" key="3">
    <source>
        <dbReference type="ARBA" id="ARBA00012180"/>
    </source>
</evidence>
<dbReference type="GO" id="GO:0004523">
    <property type="term" value="F:RNA-DNA hybrid ribonuclease activity"/>
    <property type="evidence" value="ECO:0007669"/>
    <property type="project" value="UniProtKB-EC"/>
</dbReference>
<sequence length="1929" mass="222413">MVATDKVAGKLSSTLSWVKNSVSHTVSQMASQVAAPSSLHTVVGSSTVSLSSPGLSPSTPSSSHLSPDEVELLAKLEEQNRLLETDSKSLRSVNGSRRNSGSSLVSSSSASSNLSHLEEDSWILWGRIVNEWEEVRKKKEKQLKELVRKGIPHHFRAIVWQLLCSAQNLPIKDQYSELLKMTSPCEKLIRRDIARTYPEHEFFKEKDSLGQEVLFNVMKAYSLVDREVGYCQGSAFIVGLLLMQMPEEEAFCVFVKLMQDYRLRELFKPSMAELGLCMYQFESMIQEQLPELHIHFQAQSFHTSMYASSWFLTIFLTSFPLTVATRIFDIFMCEGLEIVFRVGLAILQMNQAELIQLDMEGMLQYFQRVIPHQLDSGPDKVIQVAYQVKYNAKKMKKLEKEYTTIKTKEMEEQVEIKVGCELEEKERFWSELDEVMESIPTGERVVIGADFNGHVSEGNRGDEEVMGKFGVKEKNLEGQMVVDFAKRMDMGMVNTYFQKREEHRVTYKSGDLEKAYDRVPREELWYCMRRSGVAEKYVRVVQDMYERSRTVVRCAVGQTEEFKVEVGLHQGSALSPFLFAIVMDQLSEEVRQESPWTMMFADDIVICSESREQVEQNLERWRFMLERRGMKVSRIQSNGECGKEVKKRVQAETVSLRKRQESELERLRTENRLLKQRIDTLEKESASLADRLIQGQVTRAQEAEENYLVKRELATVKQQSEEVSAQLKQAQSTIRQLQQQQQPVKGNARYSEESILQLERELVQARLKEAESQCALKEMQDKILEIEKRNTSLPDESNVVRLQEELIAVKIREAEALTGLKELRQQVRDLEEHWQRHLARTAGRWKDSPRKNSANELQDELMSVRLREAEAQAELRETRQRLLEVETQNQIHSNQLRRAEQETRSLHERLQILSTQNKLLHSELQETKRKQAEIECKNKEEVMAVRLREADNMAAMAELQQQISDLEIQVGCELEEKERFWSELDEVMESIPTGERVVIGADFNGHVGEGNTGDEEVMGKFGVKERNLEGQMVVDFAKRMDMGVVNTYFQKREEHRVTYKSGGRRTQVDYILCRRGNLKEISDCKVVVGESVARQHRMVVCRMTLMVCKTKRSKIEKKTKWWKLKKEECCEEFRQKLRQALGGQVVLPDDWETTAEVIRETGRKVLGVSSGRRKEDKETWWWNEEVQDSIQRKRLAKKKWDMDRTEENRQEYKELQRRVKREVSKAKQKAYEEMYTSLDTREGEKDLYRLGRQRDRDGKDVQQKVDKIRKDEVRKALNRMKSGKAVGPDDIPVEVWKCLGEAAVEFLANLFNRVLENLEKAYDRVPREELWYCMRKSGVAEKYVRVVQDMYERSRTVVRCAVVMDQLSEEVRQESPWTMMFADDIVICSESREQVEENLERWRFALERRGMKVSRIQSNGECGKEKEEGRVQGQLNNTDSNQYIRDLKDQIAELREEICCLKGQRGLPSRTNFDRIHIVNHYGGDDESNQSSDDDCVKLPLSVNPCRDGGRITLHPQLEDTDSEADEDGESLRLKEKEGSEKRRKMPRSFLVKSKKAHSYHQPRSLEDNYSRLDTILAHICADSKSAEGEDVCVDVGSAEAAEVLALAHSATAPSRSPLSCSSSVCDRSSDYEDSWRPPSPSASPDSEKSFSPSVDEIQPFVVPFEPWSNSYSGSGMRQLVRQNFNHHHSSLSYYGERVIGPSHFGERGSSKSVYSNYESTTNLFERPATAPGLYVDREIHRSEMKTDTAGLCTRLILNGAFKCIKCSKVFSTPHGLEVHVRRSHSGTRPFACDICGKTFGHAVSLEQHRSVHSQERSFDCKICGKTFKRSSTLSTHLLIHSDTRPYPCQYCGKRFHQKSDMKKHTFIHTGEKPHKCQVCGKAFSQSSNLITHSRKHTGFKPFGCDLCGKGFQRKVDLRRHKETQHGLK</sequence>
<keyword evidence="13" id="KW-0539">Nucleus</keyword>
<dbReference type="InterPro" id="IPR013087">
    <property type="entry name" value="Znf_C2H2_type"/>
</dbReference>
<evidence type="ECO:0000256" key="14">
    <source>
        <dbReference type="PROSITE-ProRule" id="PRU00042"/>
    </source>
</evidence>
<dbReference type="Pfam" id="PF00096">
    <property type="entry name" value="zf-C2H2"/>
    <property type="match status" value="5"/>
</dbReference>
<feature type="region of interest" description="Disordered" evidence="16">
    <location>
        <begin position="85"/>
        <end position="110"/>
    </location>
</feature>
<evidence type="ECO:0000256" key="1">
    <source>
        <dbReference type="ARBA" id="ARBA00004123"/>
    </source>
</evidence>
<feature type="domain" description="Rab-GAP TBC" evidence="17">
    <location>
        <begin position="150"/>
        <end position="335"/>
    </location>
</feature>
<feature type="coiled-coil region" evidence="15">
    <location>
        <begin position="657"/>
        <end position="789"/>
    </location>
</feature>
<feature type="coiled-coil region" evidence="15">
    <location>
        <begin position="813"/>
        <end position="930"/>
    </location>
</feature>
<feature type="region of interest" description="Disordered" evidence="16">
    <location>
        <begin position="1510"/>
        <end position="1565"/>
    </location>
</feature>
<dbReference type="InterPro" id="IPR036236">
    <property type="entry name" value="Znf_C2H2_sf"/>
</dbReference>
<feature type="compositionally biased region" description="Acidic residues" evidence="16">
    <location>
        <begin position="1519"/>
        <end position="1529"/>
    </location>
</feature>
<dbReference type="InterPro" id="IPR043128">
    <property type="entry name" value="Rev_trsase/Diguanyl_cyclase"/>
</dbReference>
<dbReference type="FunFam" id="1.10.472.80:FF:000002">
    <property type="entry name" value="Ecotropic viral integration site 5"/>
    <property type="match status" value="1"/>
</dbReference>
<dbReference type="Pfam" id="PF00078">
    <property type="entry name" value="RVT_1"/>
    <property type="match status" value="1"/>
</dbReference>
<evidence type="ECO:0000256" key="10">
    <source>
        <dbReference type="ARBA" id="ARBA00023054"/>
    </source>
</evidence>
<feature type="compositionally biased region" description="Low complexity" evidence="16">
    <location>
        <begin position="90"/>
        <end position="110"/>
    </location>
</feature>
<keyword evidence="6" id="KW-0677">Repeat</keyword>
<feature type="region of interest" description="Disordered" evidence="16">
    <location>
        <begin position="46"/>
        <end position="67"/>
    </location>
</feature>
<dbReference type="InterPro" id="IPR043502">
    <property type="entry name" value="DNA/RNA_pol_sf"/>
</dbReference>